<dbReference type="Gene3D" id="3.40.50.720">
    <property type="entry name" value="NAD(P)-binding Rossmann-like Domain"/>
    <property type="match status" value="1"/>
</dbReference>
<protein>
    <recommendedName>
        <fullName evidence="3">Haloacid dehalogenase</fullName>
    </recommendedName>
</protein>
<evidence type="ECO:0000313" key="1">
    <source>
        <dbReference type="EMBL" id="AGW42612.1"/>
    </source>
</evidence>
<evidence type="ECO:0000313" key="2">
    <source>
        <dbReference type="Proteomes" id="UP000016743"/>
    </source>
</evidence>
<proteinExistence type="predicted"/>
<dbReference type="RefSeq" id="WP_021756081.1">
    <property type="nucleotide sequence ID" value="NC_022438.1"/>
</dbReference>
<dbReference type="PANTHER" id="PTHR43434:SF1">
    <property type="entry name" value="PHOSPHOGLYCOLATE PHOSPHATASE"/>
    <property type="match status" value="1"/>
</dbReference>
<sequence>MTPDGLITSEFDDAATIDDETDDLDVDDLQLVVLDLAGTTVVDGALVERAFERAAEAAGIAGSAADSARARAFVRETMGQPTISVFRVLTVDEYQAQHANAVFGSAYVELAAEEGLRPVPGAEELIRRLRAIGVKVALITGFSRATKDAVLDALGWRDLADFALSPAEAGRGCPSPDPKRREAALAFGAVAVADPGVSAEGLGGSLAAFVKAGGRGAAPTIALEFTGAPFALRSLFGMLDVGGILVLVGSVGPAGPSAERPLLPEQLARRLLTVRGVHDYAPHHLEQAVRFLAGEGRGYPFEELVGAVFPLAEVDAALACSEYPRVAVRP</sequence>
<dbReference type="eggNOG" id="COG0637">
    <property type="taxonomic scope" value="Bacteria"/>
</dbReference>
<reference evidence="1 2" key="1">
    <citation type="journal article" date="2013" name="Genome Announc.">
        <title>Complete Genome Sequence of Leifsonia xyli subsp. cynodontis Strain DSM46306, a Gram-Positive Bacterial Pathogen of Grasses.</title>
        <authorList>
            <person name="Monteiro-Vitorello C.B."/>
            <person name="Zerillo M.M."/>
            <person name="Van Sluys M.A."/>
            <person name="Camargo L.E."/>
            <person name="Kitajima J.P."/>
        </authorList>
    </citation>
    <scope>NUCLEOTIDE SEQUENCE [LARGE SCALE GENOMIC DNA]</scope>
    <source>
        <strain evidence="1 2">DSM 46306</strain>
    </source>
</reference>
<dbReference type="InterPro" id="IPR036291">
    <property type="entry name" value="NAD(P)-bd_dom_sf"/>
</dbReference>
<dbReference type="eggNOG" id="COG1063">
    <property type="taxonomic scope" value="Bacteria"/>
</dbReference>
<dbReference type="OrthoDB" id="5504491at2"/>
<dbReference type="Gene3D" id="3.90.180.10">
    <property type="entry name" value="Medium-chain alcohol dehydrogenases, catalytic domain"/>
    <property type="match status" value="1"/>
</dbReference>
<dbReference type="GO" id="GO:0008967">
    <property type="term" value="F:phosphoglycolate phosphatase activity"/>
    <property type="evidence" value="ECO:0007669"/>
    <property type="project" value="TreeGrafter"/>
</dbReference>
<dbReference type="PATRIC" id="fig|1389489.3.peg.2605"/>
<dbReference type="Proteomes" id="UP000016743">
    <property type="component" value="Chromosome"/>
</dbReference>
<dbReference type="STRING" id="1389489.O159_27140"/>
<dbReference type="HOGENOM" id="CLU_841442_0_0_11"/>
<keyword evidence="2" id="KW-1185">Reference proteome</keyword>
<dbReference type="AlphaFoldDB" id="U3PCW3"/>
<dbReference type="SUPFAM" id="SSF56784">
    <property type="entry name" value="HAD-like"/>
    <property type="match status" value="1"/>
</dbReference>
<gene>
    <name evidence="1" type="ORF">O159_27140</name>
</gene>
<name>U3PCW3_LEIXC</name>
<dbReference type="SUPFAM" id="SSF51735">
    <property type="entry name" value="NAD(P)-binding Rossmann-fold domains"/>
    <property type="match status" value="1"/>
</dbReference>
<dbReference type="InterPro" id="IPR023214">
    <property type="entry name" value="HAD_sf"/>
</dbReference>
<dbReference type="Pfam" id="PF00702">
    <property type="entry name" value="Hydrolase"/>
    <property type="match status" value="1"/>
</dbReference>
<dbReference type="Gene3D" id="3.40.50.1000">
    <property type="entry name" value="HAD superfamily/HAD-like"/>
    <property type="match status" value="1"/>
</dbReference>
<dbReference type="InterPro" id="IPR036412">
    <property type="entry name" value="HAD-like_sf"/>
</dbReference>
<dbReference type="KEGG" id="lxy:O159_27140"/>
<accession>U3PCW3</accession>
<dbReference type="EMBL" id="CP006734">
    <property type="protein sequence ID" value="AGW42612.1"/>
    <property type="molecule type" value="Genomic_DNA"/>
</dbReference>
<dbReference type="GO" id="GO:0006281">
    <property type="term" value="P:DNA repair"/>
    <property type="evidence" value="ECO:0007669"/>
    <property type="project" value="TreeGrafter"/>
</dbReference>
<dbReference type="PANTHER" id="PTHR43434">
    <property type="entry name" value="PHOSPHOGLYCOLATE PHOSPHATASE"/>
    <property type="match status" value="1"/>
</dbReference>
<evidence type="ECO:0008006" key="3">
    <source>
        <dbReference type="Google" id="ProtNLM"/>
    </source>
</evidence>
<dbReference type="InterPro" id="IPR050155">
    <property type="entry name" value="HAD-like_hydrolase_sf"/>
</dbReference>
<organism evidence="1 2">
    <name type="scientific">Leifsonia xyli subsp. cynodontis DSM 46306</name>
    <dbReference type="NCBI Taxonomy" id="1389489"/>
    <lineage>
        <taxon>Bacteria</taxon>
        <taxon>Bacillati</taxon>
        <taxon>Actinomycetota</taxon>
        <taxon>Actinomycetes</taxon>
        <taxon>Micrococcales</taxon>
        <taxon>Microbacteriaceae</taxon>
        <taxon>Leifsonia</taxon>
    </lineage>
</organism>